<dbReference type="PANTHER" id="PTHR46925:SF2">
    <property type="entry name" value="G-PROTEIN COUPLED RECEPTOR TKR-1-RELATED"/>
    <property type="match status" value="1"/>
</dbReference>
<dbReference type="Proteomes" id="UP001367676">
    <property type="component" value="Unassembled WGS sequence"/>
</dbReference>
<dbReference type="InterPro" id="IPR017452">
    <property type="entry name" value="GPCR_Rhodpsn_7TM"/>
</dbReference>
<feature type="transmembrane region" description="Helical" evidence="10">
    <location>
        <begin position="83"/>
        <end position="108"/>
    </location>
</feature>
<dbReference type="EMBL" id="JBBCAQ010000034">
    <property type="protein sequence ID" value="KAK7579636.1"/>
    <property type="molecule type" value="Genomic_DNA"/>
</dbReference>
<organism evidence="12 13">
    <name type="scientific">Parthenolecanium corni</name>
    <dbReference type="NCBI Taxonomy" id="536013"/>
    <lineage>
        <taxon>Eukaryota</taxon>
        <taxon>Metazoa</taxon>
        <taxon>Ecdysozoa</taxon>
        <taxon>Arthropoda</taxon>
        <taxon>Hexapoda</taxon>
        <taxon>Insecta</taxon>
        <taxon>Pterygota</taxon>
        <taxon>Neoptera</taxon>
        <taxon>Paraneoptera</taxon>
        <taxon>Hemiptera</taxon>
        <taxon>Sternorrhyncha</taxon>
        <taxon>Coccoidea</taxon>
        <taxon>Coccidae</taxon>
        <taxon>Parthenolecanium</taxon>
    </lineage>
</organism>
<evidence type="ECO:0000256" key="1">
    <source>
        <dbReference type="ARBA" id="ARBA00004651"/>
    </source>
</evidence>
<evidence type="ECO:0000313" key="12">
    <source>
        <dbReference type="EMBL" id="KAK7579636.1"/>
    </source>
</evidence>
<evidence type="ECO:0000256" key="2">
    <source>
        <dbReference type="ARBA" id="ARBA00010663"/>
    </source>
</evidence>
<reference evidence="12 13" key="1">
    <citation type="submission" date="2024-03" db="EMBL/GenBank/DDBJ databases">
        <title>Adaptation during the transition from Ophiocordyceps entomopathogen to insect associate is accompanied by gene loss and intensified selection.</title>
        <authorList>
            <person name="Ward C.M."/>
            <person name="Onetto C.A."/>
            <person name="Borneman A.R."/>
        </authorList>
    </citation>
    <scope>NUCLEOTIDE SEQUENCE [LARGE SCALE GENOMIC DNA]</scope>
    <source>
        <strain evidence="12">AWRI1</strain>
        <tissue evidence="12">Single Adult Female</tissue>
    </source>
</reference>
<evidence type="ECO:0000256" key="8">
    <source>
        <dbReference type="ARBA" id="ARBA00023170"/>
    </source>
</evidence>
<evidence type="ECO:0000259" key="11">
    <source>
        <dbReference type="PROSITE" id="PS50262"/>
    </source>
</evidence>
<proteinExistence type="inferred from homology"/>
<keyword evidence="5 10" id="KW-1133">Transmembrane helix</keyword>
<keyword evidence="4 10" id="KW-0812">Transmembrane</keyword>
<dbReference type="PANTHER" id="PTHR46925">
    <property type="entry name" value="G-PROTEIN COUPLED RECEPTOR TKR-1-RELATED"/>
    <property type="match status" value="1"/>
</dbReference>
<name>A0AAN9TAR7_9HEMI</name>
<keyword evidence="7 10" id="KW-0472">Membrane</keyword>
<dbReference type="Gene3D" id="1.20.1070.10">
    <property type="entry name" value="Rhodopsin 7-helix transmembrane proteins"/>
    <property type="match status" value="1"/>
</dbReference>
<comment type="similarity">
    <text evidence="2">Belongs to the G-protein coupled receptor 1 family.</text>
</comment>
<keyword evidence="3" id="KW-1003">Cell membrane</keyword>
<dbReference type="PRINTS" id="PR01012">
    <property type="entry name" value="NRPEPTIDEYR"/>
</dbReference>
<accession>A0AAN9TAR7</accession>
<dbReference type="PRINTS" id="PR00237">
    <property type="entry name" value="GPCRRHODOPSN"/>
</dbReference>
<evidence type="ECO:0000256" key="4">
    <source>
        <dbReference type="ARBA" id="ARBA00022692"/>
    </source>
</evidence>
<dbReference type="PROSITE" id="PS50262">
    <property type="entry name" value="G_PROTEIN_RECEP_F1_2"/>
    <property type="match status" value="1"/>
</dbReference>
<dbReference type="GO" id="GO:0004995">
    <property type="term" value="F:tachykinin receptor activity"/>
    <property type="evidence" value="ECO:0007669"/>
    <property type="project" value="InterPro"/>
</dbReference>
<comment type="caution">
    <text evidence="12">The sequence shown here is derived from an EMBL/GenBank/DDBJ whole genome shotgun (WGS) entry which is preliminary data.</text>
</comment>
<dbReference type="InterPro" id="IPR000276">
    <property type="entry name" value="GPCR_Rhodpsn"/>
</dbReference>
<feature type="transmembrane region" description="Helical" evidence="10">
    <location>
        <begin position="51"/>
        <end position="71"/>
    </location>
</feature>
<feature type="transmembrane region" description="Helical" evidence="10">
    <location>
        <begin position="120"/>
        <end position="140"/>
    </location>
</feature>
<evidence type="ECO:0000256" key="7">
    <source>
        <dbReference type="ARBA" id="ARBA00023136"/>
    </source>
</evidence>
<dbReference type="InterPro" id="IPR001681">
    <property type="entry name" value="Neurokn_rcpt"/>
</dbReference>
<dbReference type="GO" id="GO:0004983">
    <property type="term" value="F:neuropeptide Y receptor activity"/>
    <property type="evidence" value="ECO:0007669"/>
    <property type="project" value="InterPro"/>
</dbReference>
<keyword evidence="9" id="KW-0807">Transducer</keyword>
<gene>
    <name evidence="12" type="ORF">V9T40_000265</name>
</gene>
<dbReference type="GO" id="GO:0005886">
    <property type="term" value="C:plasma membrane"/>
    <property type="evidence" value="ECO:0007669"/>
    <property type="project" value="UniProtKB-SubCell"/>
</dbReference>
<dbReference type="SUPFAM" id="SSF81321">
    <property type="entry name" value="Family A G protein-coupled receptor-like"/>
    <property type="match status" value="1"/>
</dbReference>
<evidence type="ECO:0000256" key="6">
    <source>
        <dbReference type="ARBA" id="ARBA00023040"/>
    </source>
</evidence>
<protein>
    <recommendedName>
        <fullName evidence="11">G-protein coupled receptors family 1 profile domain-containing protein</fullName>
    </recommendedName>
</protein>
<evidence type="ECO:0000256" key="10">
    <source>
        <dbReference type="SAM" id="Phobius"/>
    </source>
</evidence>
<keyword evidence="13" id="KW-1185">Reference proteome</keyword>
<sequence length="143" mass="16290">MYSSEEVLSNITSANFTSIEYYTHHNQTEEDVVFNNPFQLPLWEKLLWNSLFLPMVVVATGGNVIVMWIVWSHKRMRTVTNIFLVNLAIADTMVSTLNVTFNFAYMLSGDWVFGKLYCKISQFVAVLSICASVFTLTAVATDR</sequence>
<comment type="subcellular location">
    <subcellularLocation>
        <location evidence="1">Cell membrane</location>
        <topology evidence="1">Multi-pass membrane protein</topology>
    </subcellularLocation>
</comment>
<evidence type="ECO:0000313" key="13">
    <source>
        <dbReference type="Proteomes" id="UP001367676"/>
    </source>
</evidence>
<dbReference type="AlphaFoldDB" id="A0AAN9TAR7"/>
<dbReference type="Pfam" id="PF00001">
    <property type="entry name" value="7tm_1"/>
    <property type="match status" value="1"/>
</dbReference>
<keyword evidence="6" id="KW-0297">G-protein coupled receptor</keyword>
<evidence type="ECO:0000256" key="3">
    <source>
        <dbReference type="ARBA" id="ARBA00022475"/>
    </source>
</evidence>
<keyword evidence="8" id="KW-0675">Receptor</keyword>
<feature type="domain" description="G-protein coupled receptors family 1 profile" evidence="11">
    <location>
        <begin position="62"/>
        <end position="143"/>
    </location>
</feature>
<evidence type="ECO:0000256" key="5">
    <source>
        <dbReference type="ARBA" id="ARBA00022989"/>
    </source>
</evidence>
<dbReference type="InterPro" id="IPR000611">
    <property type="entry name" value="NPY_rcpt"/>
</dbReference>
<evidence type="ECO:0000256" key="9">
    <source>
        <dbReference type="ARBA" id="ARBA00023224"/>
    </source>
</evidence>